<dbReference type="AlphaFoldDB" id="A0A1S3CWB8"/>
<evidence type="ECO:0000313" key="8">
    <source>
        <dbReference type="Proteomes" id="UP000079169"/>
    </source>
</evidence>
<proteinExistence type="inferred from homology"/>
<dbReference type="RefSeq" id="XP_008469071.1">
    <property type="nucleotide sequence ID" value="XM_008470849.2"/>
</dbReference>
<dbReference type="Pfam" id="PF01204">
    <property type="entry name" value="Trehalase"/>
    <property type="match status" value="1"/>
</dbReference>
<sequence length="403" mass="47109">MKDSARGVIENIISLVDQFGFMPNGARVYYLERSQPPLLIPMAASYAKYTGDTNFIRTHLKSLTNEFEYWMKRHMVTVEKNGKYYTMARYYAPSRGPRPESYREDYHEAADLQTEDEKNFLYSELKAGAETGWDFSSRWFIARDGSNRGGLKYIRTTSIIPVDLNAILQMNANYLSEWWLKFGNKDLSAKYKKIAYQLLEAIHEVLWNEQVGVWLDYDIKNKKPRNYFYVSNITPLWTLSYKFSKQYVAERVLQYLRDNEIITKDNQVKFYGTPTSLFNSTQQWDYPNAWAPLQAFIIQGLDYTQDKLAKQVAYRLAEKWLFTNYMGYETSKAMFEKYDVELIGKTGNGGEYEAQTGFGWTNGFAFELLNRYGKTISFNNTQELIEQENASGESDYLLESDQL</sequence>
<dbReference type="EC" id="3.2.1.28" evidence="3 7"/>
<comment type="similarity">
    <text evidence="2 7">Belongs to the glycosyl hydrolase 37 family.</text>
</comment>
<evidence type="ECO:0000256" key="1">
    <source>
        <dbReference type="ARBA" id="ARBA00001576"/>
    </source>
</evidence>
<dbReference type="Gene3D" id="1.50.10.10">
    <property type="match status" value="1"/>
</dbReference>
<evidence type="ECO:0000256" key="3">
    <source>
        <dbReference type="ARBA" id="ARBA00012757"/>
    </source>
</evidence>
<keyword evidence="6 7" id="KW-0326">Glycosidase</keyword>
<comment type="catalytic activity">
    <reaction evidence="1 7">
        <text>alpha,alpha-trehalose + H2O = alpha-D-glucose + beta-D-glucose</text>
        <dbReference type="Rhea" id="RHEA:32675"/>
        <dbReference type="ChEBI" id="CHEBI:15377"/>
        <dbReference type="ChEBI" id="CHEBI:15903"/>
        <dbReference type="ChEBI" id="CHEBI:16551"/>
        <dbReference type="ChEBI" id="CHEBI:17925"/>
        <dbReference type="EC" id="3.2.1.28"/>
    </reaction>
</comment>
<organism evidence="8 9">
    <name type="scientific">Diaphorina citri</name>
    <name type="common">Asian citrus psyllid</name>
    <dbReference type="NCBI Taxonomy" id="121845"/>
    <lineage>
        <taxon>Eukaryota</taxon>
        <taxon>Metazoa</taxon>
        <taxon>Ecdysozoa</taxon>
        <taxon>Arthropoda</taxon>
        <taxon>Hexapoda</taxon>
        <taxon>Insecta</taxon>
        <taxon>Pterygota</taxon>
        <taxon>Neoptera</taxon>
        <taxon>Paraneoptera</taxon>
        <taxon>Hemiptera</taxon>
        <taxon>Sternorrhyncha</taxon>
        <taxon>Psylloidea</taxon>
        <taxon>Psyllidae</taxon>
        <taxon>Diaphorininae</taxon>
        <taxon>Diaphorina</taxon>
    </lineage>
</organism>
<dbReference type="Proteomes" id="UP000079169">
    <property type="component" value="Unplaced"/>
</dbReference>
<evidence type="ECO:0000256" key="5">
    <source>
        <dbReference type="ARBA" id="ARBA00022801"/>
    </source>
</evidence>
<name>A0A1S3CWB8_DIACI</name>
<evidence type="ECO:0000313" key="9">
    <source>
        <dbReference type="RefSeq" id="XP_008469071.1"/>
    </source>
</evidence>
<dbReference type="OMA" id="ENIATQW"/>
<dbReference type="GO" id="GO:0005993">
    <property type="term" value="P:trehalose catabolic process"/>
    <property type="evidence" value="ECO:0007669"/>
    <property type="project" value="TreeGrafter"/>
</dbReference>
<accession>A0A1S3CWB8</accession>
<keyword evidence="8" id="KW-1185">Reference proteome</keyword>
<dbReference type="InterPro" id="IPR008928">
    <property type="entry name" value="6-hairpin_glycosidase_sf"/>
</dbReference>
<evidence type="ECO:0000256" key="4">
    <source>
        <dbReference type="ARBA" id="ARBA00019905"/>
    </source>
</evidence>
<dbReference type="PANTHER" id="PTHR23403">
    <property type="entry name" value="TREHALASE"/>
    <property type="match status" value="1"/>
</dbReference>
<reference evidence="9" key="1">
    <citation type="submission" date="2025-08" db="UniProtKB">
        <authorList>
            <consortium name="RefSeq"/>
        </authorList>
    </citation>
    <scope>IDENTIFICATION</scope>
</reference>
<dbReference type="STRING" id="121845.A0A1S3CWB8"/>
<dbReference type="InterPro" id="IPR018232">
    <property type="entry name" value="Glyco_hydro_37_CS"/>
</dbReference>
<dbReference type="PaxDb" id="121845-A0A1S3CWB8"/>
<evidence type="ECO:0000256" key="2">
    <source>
        <dbReference type="ARBA" id="ARBA00005615"/>
    </source>
</evidence>
<dbReference type="PROSITE" id="PS00928">
    <property type="entry name" value="TREHALASE_2"/>
    <property type="match status" value="1"/>
</dbReference>
<dbReference type="PRINTS" id="PR00744">
    <property type="entry name" value="GLHYDRLASE37"/>
</dbReference>
<dbReference type="GO" id="GO:0004555">
    <property type="term" value="F:alpha,alpha-trehalase activity"/>
    <property type="evidence" value="ECO:0007669"/>
    <property type="project" value="UniProtKB-EC"/>
</dbReference>
<protein>
    <recommendedName>
        <fullName evidence="4 7">Trehalase</fullName>
        <ecNumber evidence="3 7">3.2.1.28</ecNumber>
    </recommendedName>
    <alternativeName>
        <fullName evidence="7">Alpha-trehalose glucohydrolase</fullName>
    </alternativeName>
</protein>
<evidence type="ECO:0000256" key="6">
    <source>
        <dbReference type="ARBA" id="ARBA00023295"/>
    </source>
</evidence>
<evidence type="ECO:0000256" key="7">
    <source>
        <dbReference type="RuleBase" id="RU361180"/>
    </source>
</evidence>
<keyword evidence="5 7" id="KW-0378">Hydrolase</keyword>
<dbReference type="PANTHER" id="PTHR23403:SF1">
    <property type="entry name" value="TREHALASE"/>
    <property type="match status" value="1"/>
</dbReference>
<dbReference type="GeneID" id="103506462"/>
<dbReference type="SUPFAM" id="SSF48208">
    <property type="entry name" value="Six-hairpin glycosidases"/>
    <property type="match status" value="1"/>
</dbReference>
<dbReference type="InterPro" id="IPR012341">
    <property type="entry name" value="6hp_glycosidase-like_sf"/>
</dbReference>
<dbReference type="InterPro" id="IPR001661">
    <property type="entry name" value="Glyco_hydro_37"/>
</dbReference>
<dbReference type="KEGG" id="dci:103506462"/>
<gene>
    <name evidence="9" type="primary">LOC103506462</name>
</gene>